<comment type="function">
    <text evidence="6">Redox regulated molecular chaperone. Protects both thermally unfolding and oxidatively damaged proteins from irreversible aggregation. Plays an important role in the bacterial defense system toward oxidative stress.</text>
</comment>
<reference evidence="7 8" key="1">
    <citation type="journal article" date="2013" name="Genome Announc.">
        <title>Draft Genome Sequence of the Cellulolytic, Mesophilic, Anaerobic Bacterium Clostridium termitidis Strain CT1112 (DSM 5398).</title>
        <authorList>
            <person name="Lal S."/>
            <person name="Ramachandran U."/>
            <person name="Zhang X."/>
            <person name="Munir R."/>
            <person name="Sparling R."/>
            <person name="Levin D.B."/>
        </authorList>
    </citation>
    <scope>NUCLEOTIDE SEQUENCE [LARGE SCALE GENOMIC DNA]</scope>
    <source>
        <strain evidence="7 8">CT1112</strain>
    </source>
</reference>
<dbReference type="SUPFAM" id="SSF64397">
    <property type="entry name" value="Hsp33 domain"/>
    <property type="match status" value="1"/>
</dbReference>
<dbReference type="Gene3D" id="3.55.30.10">
    <property type="entry name" value="Hsp33 domain"/>
    <property type="match status" value="1"/>
</dbReference>
<evidence type="ECO:0000256" key="2">
    <source>
        <dbReference type="ARBA" id="ARBA00022833"/>
    </source>
</evidence>
<comment type="similarity">
    <text evidence="6">Belongs to the HSP33 family.</text>
</comment>
<feature type="disulfide bond" description="Redox-active" evidence="6">
    <location>
        <begin position="236"/>
        <end position="238"/>
    </location>
</feature>
<dbReference type="EMBL" id="AORV01000046">
    <property type="protein sequence ID" value="EMS70884.1"/>
    <property type="molecule type" value="Genomic_DNA"/>
</dbReference>
<evidence type="ECO:0000313" key="8">
    <source>
        <dbReference type="Proteomes" id="UP000014155"/>
    </source>
</evidence>
<evidence type="ECO:0000313" key="7">
    <source>
        <dbReference type="EMBL" id="EMS70884.1"/>
    </source>
</evidence>
<feature type="disulfide bond" description="Redox-active" evidence="6">
    <location>
        <begin position="269"/>
        <end position="272"/>
    </location>
</feature>
<evidence type="ECO:0000256" key="1">
    <source>
        <dbReference type="ARBA" id="ARBA00022490"/>
    </source>
</evidence>
<dbReference type="HAMAP" id="MF_00117">
    <property type="entry name" value="HslO"/>
    <property type="match status" value="1"/>
</dbReference>
<dbReference type="PANTHER" id="PTHR30111">
    <property type="entry name" value="33 KDA CHAPERONIN"/>
    <property type="match status" value="1"/>
</dbReference>
<keyword evidence="2 6" id="KW-0862">Zinc</keyword>
<dbReference type="RefSeq" id="WP_004627772.1">
    <property type="nucleotide sequence ID" value="NZ_AORV01000046.1"/>
</dbReference>
<comment type="subcellular location">
    <subcellularLocation>
        <location evidence="6">Cytoplasm</location>
    </subcellularLocation>
</comment>
<keyword evidence="1 6" id="KW-0963">Cytoplasm</keyword>
<gene>
    <name evidence="6" type="primary">hslO</name>
    <name evidence="7" type="ORF">CTER_3362</name>
</gene>
<organism evidence="7 8">
    <name type="scientific">Ruminiclostridium cellobioparum subsp. termitidis CT1112</name>
    <dbReference type="NCBI Taxonomy" id="1195236"/>
    <lineage>
        <taxon>Bacteria</taxon>
        <taxon>Bacillati</taxon>
        <taxon>Bacillota</taxon>
        <taxon>Clostridia</taxon>
        <taxon>Eubacteriales</taxon>
        <taxon>Oscillospiraceae</taxon>
        <taxon>Ruminiclostridium</taxon>
    </lineage>
</organism>
<dbReference type="InterPro" id="IPR016154">
    <property type="entry name" value="Heat_shock_Hsp33_C"/>
</dbReference>
<dbReference type="GO" id="GO:0051082">
    <property type="term" value="F:unfolded protein binding"/>
    <property type="evidence" value="ECO:0007669"/>
    <property type="project" value="UniProtKB-UniRule"/>
</dbReference>
<dbReference type="InterPro" id="IPR016153">
    <property type="entry name" value="Heat_shock_Hsp33_N"/>
</dbReference>
<sequence>MKDYIIRATAAEGTVRAFAAVTTELVNKASVIHGLSPIATAALGRTLTAAGMMSKMLKGEKDKLTIQIKGDGPLGGIVVAADSMANVRGYVHNPDVDLPLNERGKLDIRTAVGYGYINVIKDMGLREPYIGFADLVSGEIADDLTYYFATSEQVPSTVALGVLVDKDGVTSAGGFIIQLMPGAEEETVEKLEKRLIGFPSISKLLADGATPEQILDMLLEDMNPRVIEKIPTSFTCNCSRDRMERNLISIGRNDLLEILEDGKGAELQCHFCNKMYNFSHEDIEKLIKENT</sequence>
<dbReference type="PATRIC" id="fig|1195236.3.peg.3584"/>
<proteinExistence type="inferred from homology"/>
<dbReference type="CDD" id="cd00498">
    <property type="entry name" value="Hsp33"/>
    <property type="match status" value="1"/>
</dbReference>
<protein>
    <recommendedName>
        <fullName evidence="6">33 kDa chaperonin</fullName>
    </recommendedName>
    <alternativeName>
        <fullName evidence="6">Heat shock protein 33 homolog</fullName>
        <shortName evidence="6">HSP33</shortName>
    </alternativeName>
</protein>
<keyword evidence="3 6" id="KW-1015">Disulfide bond</keyword>
<dbReference type="GO" id="GO:0044183">
    <property type="term" value="F:protein folding chaperone"/>
    <property type="evidence" value="ECO:0007669"/>
    <property type="project" value="TreeGrafter"/>
</dbReference>
<keyword evidence="5 6" id="KW-0676">Redox-active center</keyword>
<dbReference type="AlphaFoldDB" id="S0FP42"/>
<keyword evidence="8" id="KW-1185">Reference proteome</keyword>
<evidence type="ECO:0000256" key="3">
    <source>
        <dbReference type="ARBA" id="ARBA00023157"/>
    </source>
</evidence>
<dbReference type="SUPFAM" id="SSF118352">
    <property type="entry name" value="HSP33 redox switch-like"/>
    <property type="match status" value="1"/>
</dbReference>
<dbReference type="Proteomes" id="UP000014155">
    <property type="component" value="Unassembled WGS sequence"/>
</dbReference>
<accession>S0FP42</accession>
<dbReference type="GO" id="GO:0042026">
    <property type="term" value="P:protein refolding"/>
    <property type="evidence" value="ECO:0007669"/>
    <property type="project" value="TreeGrafter"/>
</dbReference>
<evidence type="ECO:0000256" key="6">
    <source>
        <dbReference type="HAMAP-Rule" id="MF_00117"/>
    </source>
</evidence>
<dbReference type="PIRSF" id="PIRSF005261">
    <property type="entry name" value="Heat_shock_Hsp33"/>
    <property type="match status" value="1"/>
</dbReference>
<dbReference type="Pfam" id="PF01430">
    <property type="entry name" value="HSP33"/>
    <property type="match status" value="1"/>
</dbReference>
<comment type="PTM">
    <text evidence="6">Under oxidizing conditions two disulfide bonds are formed involving the reactive cysteines. Under reducing conditions zinc is bound to the reactive cysteines and the protein is inactive.</text>
</comment>
<dbReference type="STRING" id="1195236.CTER_3362"/>
<dbReference type="Gene3D" id="3.90.1280.10">
    <property type="entry name" value="HSP33 redox switch-like"/>
    <property type="match status" value="1"/>
</dbReference>
<name>S0FP42_RUMCE</name>
<dbReference type="GO" id="GO:0005737">
    <property type="term" value="C:cytoplasm"/>
    <property type="evidence" value="ECO:0007669"/>
    <property type="project" value="UniProtKB-SubCell"/>
</dbReference>
<evidence type="ECO:0000256" key="4">
    <source>
        <dbReference type="ARBA" id="ARBA00023186"/>
    </source>
</evidence>
<dbReference type="PANTHER" id="PTHR30111:SF1">
    <property type="entry name" value="33 KDA CHAPERONIN"/>
    <property type="match status" value="1"/>
</dbReference>
<comment type="caution">
    <text evidence="7">The sequence shown here is derived from an EMBL/GenBank/DDBJ whole genome shotgun (WGS) entry which is preliminary data.</text>
</comment>
<keyword evidence="4 6" id="KW-0143">Chaperone</keyword>
<dbReference type="InterPro" id="IPR000397">
    <property type="entry name" value="Heat_shock_Hsp33"/>
</dbReference>
<dbReference type="eggNOG" id="COG1281">
    <property type="taxonomic scope" value="Bacteria"/>
</dbReference>
<evidence type="ECO:0000256" key="5">
    <source>
        <dbReference type="ARBA" id="ARBA00023284"/>
    </source>
</evidence>
<dbReference type="NCBIfam" id="NF001033">
    <property type="entry name" value="PRK00114.1"/>
    <property type="match status" value="1"/>
</dbReference>